<dbReference type="AlphaFoldDB" id="A0A326UHM0"/>
<dbReference type="SUPFAM" id="SSF53448">
    <property type="entry name" value="Nucleotide-diphospho-sugar transferases"/>
    <property type="match status" value="1"/>
</dbReference>
<name>A0A326UHM0_THEHA</name>
<keyword evidence="1" id="KW-0472">Membrane</keyword>
<dbReference type="Proteomes" id="UP000248806">
    <property type="component" value="Unassembled WGS sequence"/>
</dbReference>
<feature type="transmembrane region" description="Helical" evidence="1">
    <location>
        <begin position="301"/>
        <end position="324"/>
    </location>
</feature>
<comment type="caution">
    <text evidence="3">The sequence shown here is derived from an EMBL/GenBank/DDBJ whole genome shotgun (WGS) entry which is preliminary data.</text>
</comment>
<accession>A0A326UHM0</accession>
<dbReference type="Gene3D" id="3.90.550.10">
    <property type="entry name" value="Spore Coat Polysaccharide Biosynthesis Protein SpsA, Chain A"/>
    <property type="match status" value="1"/>
</dbReference>
<dbReference type="EMBL" id="QKUF01000012">
    <property type="protein sequence ID" value="PZW27440.1"/>
    <property type="molecule type" value="Genomic_DNA"/>
</dbReference>
<dbReference type="Pfam" id="PF00535">
    <property type="entry name" value="Glycos_transf_2"/>
    <property type="match status" value="1"/>
</dbReference>
<keyword evidence="1" id="KW-0812">Transmembrane</keyword>
<reference evidence="3 4" key="1">
    <citation type="submission" date="2018-06" db="EMBL/GenBank/DDBJ databases">
        <title>Genomic Encyclopedia of Archaeal and Bacterial Type Strains, Phase II (KMG-II): from individual species to whole genera.</title>
        <authorList>
            <person name="Goeker M."/>
        </authorList>
    </citation>
    <scope>NUCLEOTIDE SEQUENCE [LARGE SCALE GENOMIC DNA]</scope>
    <source>
        <strain evidence="3 4">ATCC BAA-1881</strain>
    </source>
</reference>
<keyword evidence="4" id="KW-1185">Reference proteome</keyword>
<sequence>MKKQHQSRGRLPRFLLWSHALGVAGFYLYNWWRTLPGKNDHVYPLPAGKQPAQQPFVSIIVPARNEELNIRRCVESLLEQDYEHFEVIVVNDGSTDATGKILEDIGRNHPAAADRLYVLQLRDLPAGWTGKPHAMHSGAQEARGEWLLFTDADTYHQSYALRTAVNQALKERIDLYTLGVAQELPTFWEKTLMPLAYMGISMLYPPRKVNNPGSPIALAAGPFILIRRKVYETLGGFARPELCNTLVDDLMLARTVKENGYRIRFLDGRQLVSVRMYRSFREIWRGWLKNSYLGNRGGVPFFFVQIVGLFMVTVMPFLLPLLLLSRRWRKTALAVSLCELLPLGLYRSWLNQNTGIPERYTLTHPLAGLIFMGILGQSGLRILTGKGVEWRGRRYHATPEAEPVHR</sequence>
<feature type="transmembrane region" description="Helical" evidence="1">
    <location>
        <begin position="12"/>
        <end position="32"/>
    </location>
</feature>
<evidence type="ECO:0000313" key="3">
    <source>
        <dbReference type="EMBL" id="PZW27440.1"/>
    </source>
</evidence>
<dbReference type="CDD" id="cd06423">
    <property type="entry name" value="CESA_like"/>
    <property type="match status" value="1"/>
</dbReference>
<dbReference type="InterPro" id="IPR029044">
    <property type="entry name" value="Nucleotide-diphossugar_trans"/>
</dbReference>
<organism evidence="3 4">
    <name type="scientific">Thermosporothrix hazakensis</name>
    <dbReference type="NCBI Taxonomy" id="644383"/>
    <lineage>
        <taxon>Bacteria</taxon>
        <taxon>Bacillati</taxon>
        <taxon>Chloroflexota</taxon>
        <taxon>Ktedonobacteria</taxon>
        <taxon>Ktedonobacterales</taxon>
        <taxon>Thermosporotrichaceae</taxon>
        <taxon>Thermosporothrix</taxon>
    </lineage>
</organism>
<evidence type="ECO:0000259" key="2">
    <source>
        <dbReference type="Pfam" id="PF00535"/>
    </source>
</evidence>
<dbReference type="GO" id="GO:0016740">
    <property type="term" value="F:transferase activity"/>
    <property type="evidence" value="ECO:0007669"/>
    <property type="project" value="UniProtKB-KW"/>
</dbReference>
<dbReference type="RefSeq" id="WP_170142711.1">
    <property type="nucleotide sequence ID" value="NZ_BIFX01000001.1"/>
</dbReference>
<keyword evidence="3" id="KW-0808">Transferase</keyword>
<protein>
    <submittedName>
        <fullName evidence="3">Chlorobactene glucosyltransferase</fullName>
    </submittedName>
</protein>
<gene>
    <name evidence="3" type="ORF">EI42_03526</name>
</gene>
<evidence type="ECO:0000256" key="1">
    <source>
        <dbReference type="SAM" id="Phobius"/>
    </source>
</evidence>
<dbReference type="PANTHER" id="PTHR43646:SF3">
    <property type="entry name" value="SLR1566 PROTEIN"/>
    <property type="match status" value="1"/>
</dbReference>
<keyword evidence="1" id="KW-1133">Transmembrane helix</keyword>
<evidence type="ECO:0000313" key="4">
    <source>
        <dbReference type="Proteomes" id="UP000248806"/>
    </source>
</evidence>
<dbReference type="InterPro" id="IPR001173">
    <property type="entry name" value="Glyco_trans_2-like"/>
</dbReference>
<feature type="domain" description="Glycosyltransferase 2-like" evidence="2">
    <location>
        <begin position="58"/>
        <end position="234"/>
    </location>
</feature>
<dbReference type="PANTHER" id="PTHR43646">
    <property type="entry name" value="GLYCOSYLTRANSFERASE"/>
    <property type="match status" value="1"/>
</dbReference>
<proteinExistence type="predicted"/>